<dbReference type="Proteomes" id="UP000008838">
    <property type="component" value="Chromosome"/>
</dbReference>
<reference evidence="7 8" key="1">
    <citation type="journal article" date="2008" name="J. Bacteriol.">
        <title>Complete genome sequence of the soil actinomycete Kocuria rhizophila.</title>
        <authorList>
            <person name="Takarada H."/>
            <person name="Sekine M."/>
            <person name="Kosugi H."/>
            <person name="Matsuo Y."/>
            <person name="Fujisawa T."/>
            <person name="Omata S."/>
            <person name="Kishi E."/>
            <person name="Shimizu A."/>
            <person name="Tsukatani N."/>
            <person name="Tanikawa S."/>
            <person name="Fujita N."/>
            <person name="Harayama S."/>
        </authorList>
    </citation>
    <scope>NUCLEOTIDE SEQUENCE [LARGE SCALE GENOMIC DNA]</scope>
    <source>
        <strain evidence="8">ATCC 9341 / DSM 348 / NBRC 103217 / DC2201</strain>
    </source>
</reference>
<dbReference type="PANTHER" id="PTHR11877:SF46">
    <property type="entry name" value="TYPE III POLYKETIDE SYNTHASE A"/>
    <property type="match status" value="1"/>
</dbReference>
<dbReference type="InterPro" id="IPR016039">
    <property type="entry name" value="Thiolase-like"/>
</dbReference>
<feature type="region of interest" description="Disordered" evidence="4">
    <location>
        <begin position="67"/>
        <end position="108"/>
    </location>
</feature>
<dbReference type="GO" id="GO:0030639">
    <property type="term" value="P:polyketide biosynthetic process"/>
    <property type="evidence" value="ECO:0007669"/>
    <property type="project" value="TreeGrafter"/>
</dbReference>
<evidence type="ECO:0000259" key="5">
    <source>
        <dbReference type="Pfam" id="PF00195"/>
    </source>
</evidence>
<dbReference type="RefSeq" id="WP_012397837.1">
    <property type="nucleotide sequence ID" value="NC_010617.1"/>
</dbReference>
<feature type="domain" description="Chalcone/stilbene synthase C-terminal" evidence="6">
    <location>
        <begin position="260"/>
        <end position="394"/>
    </location>
</feature>
<sequence>MTVRMLSIETLVPDTVIRQEDVTRLFAQQPEMTRLGSRLVRSAFDGAGVATRHTVLPELGTAADRAGSAAGAGAAPSEDVPGGSPRAGGDAAASPFVDPGTGHLLSPGTHARNRIYTEHAKRLFVEAARAALDAAGDEVTAADVTHVITVSCTGFFAPGPDVRVAKDLRLPVDVKRAHFGFMGCNAAFPALQAAATACRADPDAVVLVVCVELCTLHLHVRNDPDTVMGNALFADGAAAAVVSARDVAVPGPTLELVDFETTLAPVGEEELAWSVGDEGFEMILGSYVPRIIDDHVTDALAPLLRRTDLAVADIPQWAVHPGGRSILDKVESRLGLAEEQMLPSREVLREAGNMSSATILFVLARLLQTGAPGPVAAMAFGPGLSIESALLRLLPAAQR</sequence>
<evidence type="ECO:0000256" key="4">
    <source>
        <dbReference type="SAM" id="MobiDB-lite"/>
    </source>
</evidence>
<protein>
    <submittedName>
        <fullName evidence="7">Putative type III polyketide synthase</fullName>
    </submittedName>
</protein>
<evidence type="ECO:0000313" key="8">
    <source>
        <dbReference type="Proteomes" id="UP000008838"/>
    </source>
</evidence>
<dbReference type="HOGENOM" id="CLU_034992_0_2_11"/>
<proteinExistence type="inferred from homology"/>
<accession>B2GK96</accession>
<dbReference type="Pfam" id="PF00195">
    <property type="entry name" value="Chal_sti_synt_N"/>
    <property type="match status" value="1"/>
</dbReference>
<dbReference type="SUPFAM" id="SSF53901">
    <property type="entry name" value="Thiolase-like"/>
    <property type="match status" value="1"/>
</dbReference>
<organism evidence="7 8">
    <name type="scientific">Kocuria rhizophila (strain ATCC 9341 / DSM 348 / NBRC 103217 / DC2201)</name>
    <dbReference type="NCBI Taxonomy" id="378753"/>
    <lineage>
        <taxon>Bacteria</taxon>
        <taxon>Bacillati</taxon>
        <taxon>Actinomycetota</taxon>
        <taxon>Actinomycetes</taxon>
        <taxon>Micrococcales</taxon>
        <taxon>Micrococcaceae</taxon>
        <taxon>Kocuria</taxon>
    </lineage>
</organism>
<feature type="domain" description="Chalcone/stilbene synthase N-terminal" evidence="5">
    <location>
        <begin position="105"/>
        <end position="244"/>
    </location>
</feature>
<dbReference type="OrthoDB" id="9786288at2"/>
<dbReference type="KEGG" id="krh:KRH_07690"/>
<dbReference type="PIRSF" id="PIRSF000451">
    <property type="entry name" value="PKS_III"/>
    <property type="match status" value="1"/>
</dbReference>
<evidence type="ECO:0000313" key="7">
    <source>
        <dbReference type="EMBL" id="BAG29116.1"/>
    </source>
</evidence>
<evidence type="ECO:0000259" key="6">
    <source>
        <dbReference type="Pfam" id="PF02797"/>
    </source>
</evidence>
<dbReference type="InterPro" id="IPR012328">
    <property type="entry name" value="Chalcone/stilbene_synt_C"/>
</dbReference>
<gene>
    <name evidence="7" type="ordered locus">KRH_07690</name>
</gene>
<keyword evidence="2" id="KW-0808">Transferase</keyword>
<dbReference type="Gene3D" id="3.40.47.10">
    <property type="match status" value="2"/>
</dbReference>
<dbReference type="Pfam" id="PF02797">
    <property type="entry name" value="Chal_sti_synt_C"/>
    <property type="match status" value="1"/>
</dbReference>
<name>B2GK96_KOCRD</name>
<dbReference type="GO" id="GO:0016747">
    <property type="term" value="F:acyltransferase activity, transferring groups other than amino-acyl groups"/>
    <property type="evidence" value="ECO:0007669"/>
    <property type="project" value="InterPro"/>
</dbReference>
<dbReference type="AlphaFoldDB" id="B2GK96"/>
<dbReference type="eggNOG" id="COG3424">
    <property type="taxonomic scope" value="Bacteria"/>
</dbReference>
<dbReference type="STRING" id="378753.KRH_07690"/>
<dbReference type="PANTHER" id="PTHR11877">
    <property type="entry name" value="HYDROXYMETHYLGLUTARYL-COA SYNTHASE"/>
    <property type="match status" value="1"/>
</dbReference>
<comment type="similarity">
    <text evidence="1">Belongs to the thiolase-like superfamily. Chalcone/stilbene synthases family.</text>
</comment>
<keyword evidence="8" id="KW-1185">Reference proteome</keyword>
<evidence type="ECO:0000256" key="3">
    <source>
        <dbReference type="PIRSR" id="PIRSR000451-1"/>
    </source>
</evidence>
<feature type="active site" description="Acyl-thioester intermediate" evidence="3">
    <location>
        <position position="184"/>
    </location>
</feature>
<dbReference type="InterPro" id="IPR011141">
    <property type="entry name" value="Polyketide_synthase_type-III"/>
</dbReference>
<evidence type="ECO:0000256" key="2">
    <source>
        <dbReference type="ARBA" id="ARBA00022679"/>
    </source>
</evidence>
<dbReference type="InterPro" id="IPR001099">
    <property type="entry name" value="Chalcone/stilbene_synt_N"/>
</dbReference>
<evidence type="ECO:0000256" key="1">
    <source>
        <dbReference type="ARBA" id="ARBA00005531"/>
    </source>
</evidence>
<dbReference type="EMBL" id="AP009152">
    <property type="protein sequence ID" value="BAG29116.1"/>
    <property type="molecule type" value="Genomic_DNA"/>
</dbReference>